<dbReference type="Gene3D" id="2.60.40.4070">
    <property type="match status" value="1"/>
</dbReference>
<accession>A0A0S8GKL1</accession>
<dbReference type="InterPro" id="IPR036249">
    <property type="entry name" value="Thioredoxin-like_sf"/>
</dbReference>
<proteinExistence type="predicted"/>
<evidence type="ECO:0000313" key="1">
    <source>
        <dbReference type="EMBL" id="KPK73273.1"/>
    </source>
</evidence>
<organism evidence="1 2">
    <name type="scientific">candidate division WOR_3 bacterium SM23_60</name>
    <dbReference type="NCBI Taxonomy" id="1703780"/>
    <lineage>
        <taxon>Bacteria</taxon>
        <taxon>Bacteria division WOR-3</taxon>
    </lineage>
</organism>
<dbReference type="AlphaFoldDB" id="A0A0S8GKL1"/>
<dbReference type="InterPro" id="IPR013783">
    <property type="entry name" value="Ig-like_fold"/>
</dbReference>
<dbReference type="Pfam" id="PF11551">
    <property type="entry name" value="Omp28"/>
    <property type="match status" value="1"/>
</dbReference>
<evidence type="ECO:0008006" key="3">
    <source>
        <dbReference type="Google" id="ProtNLM"/>
    </source>
</evidence>
<dbReference type="SUPFAM" id="SSF52833">
    <property type="entry name" value="Thioredoxin-like"/>
    <property type="match status" value="1"/>
</dbReference>
<dbReference type="Pfam" id="PF20773">
    <property type="entry name" value="InhA-like_MAM"/>
    <property type="match status" value="1"/>
</dbReference>
<sequence>MLLYIITGKEVFMKKLIVVSLAIVACAVAYQRVVVAEQFTATWCPYCPGASRAHIEMYHRAYDSVAVIAYHPSASDPFYSSEALQRMNYYGVGGYPTSWFDGAVQAVGGQYYGTVFPWYRGIVSNRLAQETAILMYLECTYDTVSRTGTVTATVENTAASSRNGTLHFAVVENDISFSWQGMSKIDFLMRDMLPDANGEAVSIAAGDTIVRSRDFSLGSLWAEENCKIVVFLQSGTREIYQGAEIAVMQDPWMEYYGMAVSESAGNGNGIGEPGEAVHIRIAAKNLNDGEYTGTPTVQTSDPYLDIQSSAPQSVTIGPGDVDTVCHIDFDIDAGCPDPHETMFEIDFGSSVDTIPFVITSRAGFHDDMESGEGDWNHSGTFSNWHIDTARYNSPTHSWYCGNMSGVYTNMNDASLYSPYFVATPDSDFSFYHWYATEANNDYCYVEVDNGSGWWKTLGDFTGSSGSWMQEVYSMTGYGGQTIRLRFRFLSDYSTFGEGWYVDDVLYPSNLGVEEDNDFANGSVVPTLTISPNIFNQTTDIKYQSGSRQDGVRSVRIHDIAGRLVKQWNHAAIQLSNHVVWAGRDDQNRILPAGMYFVVLETGTQRIVEKALLVR</sequence>
<reference evidence="1 2" key="1">
    <citation type="journal article" date="2015" name="Microbiome">
        <title>Genomic resolution of linkages in carbon, nitrogen, and sulfur cycling among widespread estuary sediment bacteria.</title>
        <authorList>
            <person name="Baker B.J."/>
            <person name="Lazar C.S."/>
            <person name="Teske A.P."/>
            <person name="Dick G.J."/>
        </authorList>
    </citation>
    <scope>NUCLEOTIDE SEQUENCE [LARGE SCALE GENOMIC DNA]</scope>
    <source>
        <strain evidence="1">SM23_60</strain>
    </source>
</reference>
<evidence type="ECO:0000313" key="2">
    <source>
        <dbReference type="Proteomes" id="UP000051096"/>
    </source>
</evidence>
<dbReference type="Proteomes" id="UP000051096">
    <property type="component" value="Unassembled WGS sequence"/>
</dbReference>
<dbReference type="Gene3D" id="2.60.40.10">
    <property type="entry name" value="Immunoglobulins"/>
    <property type="match status" value="1"/>
</dbReference>
<name>A0A0S8GKL1_UNCW3</name>
<comment type="caution">
    <text evidence="1">The sequence shown here is derived from an EMBL/GenBank/DDBJ whole genome shotgun (WGS) entry which is preliminary data.</text>
</comment>
<dbReference type="EMBL" id="LJUO01000012">
    <property type="protein sequence ID" value="KPK73273.1"/>
    <property type="molecule type" value="Genomic_DNA"/>
</dbReference>
<dbReference type="Gene3D" id="3.40.30.10">
    <property type="entry name" value="Glutaredoxin"/>
    <property type="match status" value="1"/>
</dbReference>
<dbReference type="InterPro" id="IPR021615">
    <property type="entry name" value="Omp28"/>
</dbReference>
<protein>
    <recommendedName>
        <fullName evidence="3">Omp28-related outer membrane protein</fullName>
    </recommendedName>
</protein>
<gene>
    <name evidence="1" type="ORF">AMJ87_02245</name>
</gene>